<dbReference type="OrthoDB" id="448785at2759"/>
<dbReference type="AlphaFoldDB" id="A0A813FAP9"/>
<keyword evidence="6" id="KW-0539">Nucleus</keyword>
<feature type="region of interest" description="Disordered" evidence="8">
    <location>
        <begin position="578"/>
        <end position="598"/>
    </location>
</feature>
<comment type="caution">
    <text evidence="9">The sequence shown here is derived from an EMBL/GenBank/DDBJ whole genome shotgun (WGS) entry which is preliminary data.</text>
</comment>
<reference evidence="9" key="1">
    <citation type="submission" date="2021-02" db="EMBL/GenBank/DDBJ databases">
        <authorList>
            <person name="Dougan E. K."/>
            <person name="Rhodes N."/>
            <person name="Thang M."/>
            <person name="Chan C."/>
        </authorList>
    </citation>
    <scope>NUCLEOTIDE SEQUENCE</scope>
</reference>
<evidence type="ECO:0000256" key="7">
    <source>
        <dbReference type="ARBA" id="ARBA00023306"/>
    </source>
</evidence>
<evidence type="ECO:0000256" key="2">
    <source>
        <dbReference type="ARBA" id="ARBA00006168"/>
    </source>
</evidence>
<evidence type="ECO:0008006" key="11">
    <source>
        <dbReference type="Google" id="ProtNLM"/>
    </source>
</evidence>
<dbReference type="Gene3D" id="3.40.50.300">
    <property type="entry name" value="P-loop containing nucleotide triphosphate hydrolases"/>
    <property type="match status" value="1"/>
</dbReference>
<dbReference type="GO" id="GO:0033314">
    <property type="term" value="P:mitotic DNA replication checkpoint signaling"/>
    <property type="evidence" value="ECO:0007669"/>
    <property type="project" value="TreeGrafter"/>
</dbReference>
<keyword evidence="3" id="KW-0547">Nucleotide-binding</keyword>
<dbReference type="EMBL" id="CAJNNV010024080">
    <property type="protein sequence ID" value="CAE8608892.1"/>
    <property type="molecule type" value="Genomic_DNA"/>
</dbReference>
<organism evidence="9 10">
    <name type="scientific">Polarella glacialis</name>
    <name type="common">Dinoflagellate</name>
    <dbReference type="NCBI Taxonomy" id="89957"/>
    <lineage>
        <taxon>Eukaryota</taxon>
        <taxon>Sar</taxon>
        <taxon>Alveolata</taxon>
        <taxon>Dinophyceae</taxon>
        <taxon>Suessiales</taxon>
        <taxon>Suessiaceae</taxon>
        <taxon>Polarella</taxon>
    </lineage>
</organism>
<dbReference type="GO" id="GO:0003682">
    <property type="term" value="F:chromatin binding"/>
    <property type="evidence" value="ECO:0007669"/>
    <property type="project" value="TreeGrafter"/>
</dbReference>
<evidence type="ECO:0000256" key="5">
    <source>
        <dbReference type="ARBA" id="ARBA00022840"/>
    </source>
</evidence>
<name>A0A813FAP9_POLGL</name>
<dbReference type="Proteomes" id="UP000654075">
    <property type="component" value="Unassembled WGS sequence"/>
</dbReference>
<dbReference type="OMA" id="WWDVQKK"/>
<dbReference type="GO" id="GO:0000077">
    <property type="term" value="P:DNA damage checkpoint signaling"/>
    <property type="evidence" value="ECO:0007669"/>
    <property type="project" value="TreeGrafter"/>
</dbReference>
<proteinExistence type="inferred from homology"/>
<accession>A0A813FAP9</accession>
<keyword evidence="10" id="KW-1185">Reference proteome</keyword>
<keyword evidence="5" id="KW-0067">ATP-binding</keyword>
<dbReference type="GO" id="GO:0005634">
    <property type="term" value="C:nucleus"/>
    <property type="evidence" value="ECO:0007669"/>
    <property type="project" value="UniProtKB-SubCell"/>
</dbReference>
<keyword evidence="7" id="KW-0131">Cell cycle</keyword>
<dbReference type="PANTHER" id="PTHR12172:SF0">
    <property type="entry name" value="CELL CYCLE CHECKPOINT PROTEIN RAD17"/>
    <property type="match status" value="1"/>
</dbReference>
<sequence length="611" mass="64873">MPYLWAEQHQPSTEADLVVAKKKIGEVKDFLGSSAHGRRLLVLKGPAGCGKASVLCCLAADLGFELVEWSPAMRGSRSQASAQPAGESLADAFLRFVAQADRYRCLEPSSSPAPSSSDFSRPASRPRIALVRDFPFTLLESGPGEASKGSSVFIERFTAMVNSGAVQRAVFCFNDAREDHKLVTRLLAHVDSRAVATVMFDSVPRTFAQRALDGAARAEGLPPGAVDTLALSMECGGDLRHAMNALQLAAGGVSRVAVNGTGRGGRGRGKIQRQPSRGEEGDAEKASPVDSGLRPQSLGIFHALGRLLWCKRVPPTSPGIVDLEIATPVAEGLPAAKRRKKTAAAVGEPKQLAYEQLVPKARRPPLYFVPEEVIANSSVEPGMLVNWLFTNAPRFYGDIGDLAEFSASLAESDVWGSSSSSGWSPSFQGSQAVSGFALEELAASVQVRSLLDANLHPVPPSFNDPFGAQSHSESSGPSGGLAFNMARPLMWDVARHRNRRQEELAGLMATAGPLALGSLSASPRVVLRTLPFVHLLLVASRGAHASLRNLPHALMKLIMDLSAPIDGETLRAGVAEASQARSQFGGGHDPDPGEKMPATWVALPEDPIEEI</sequence>
<dbReference type="GO" id="GO:0005524">
    <property type="term" value="F:ATP binding"/>
    <property type="evidence" value="ECO:0007669"/>
    <property type="project" value="UniProtKB-KW"/>
</dbReference>
<evidence type="ECO:0000313" key="10">
    <source>
        <dbReference type="Proteomes" id="UP000654075"/>
    </source>
</evidence>
<evidence type="ECO:0000256" key="4">
    <source>
        <dbReference type="ARBA" id="ARBA00022763"/>
    </source>
</evidence>
<dbReference type="GO" id="GO:0003689">
    <property type="term" value="F:DNA clamp loader activity"/>
    <property type="evidence" value="ECO:0007669"/>
    <property type="project" value="TreeGrafter"/>
</dbReference>
<dbReference type="Pfam" id="PF03215">
    <property type="entry name" value="Rad17"/>
    <property type="match status" value="1"/>
</dbReference>
<dbReference type="InterPro" id="IPR004582">
    <property type="entry name" value="Checkpoint_prot_Rad17_Rad24"/>
</dbReference>
<keyword evidence="4" id="KW-0227">DNA damage</keyword>
<evidence type="ECO:0000256" key="6">
    <source>
        <dbReference type="ARBA" id="ARBA00023242"/>
    </source>
</evidence>
<dbReference type="InterPro" id="IPR027417">
    <property type="entry name" value="P-loop_NTPase"/>
</dbReference>
<dbReference type="PANTHER" id="PTHR12172">
    <property type="entry name" value="CELL CYCLE CHECKPOINT PROTEIN RAD17"/>
    <property type="match status" value="1"/>
</dbReference>
<comment type="similarity">
    <text evidence="2">Belongs to the rad17/RAD24 family.</text>
</comment>
<feature type="compositionally biased region" description="Basic and acidic residues" evidence="8">
    <location>
        <begin position="276"/>
        <end position="287"/>
    </location>
</feature>
<evidence type="ECO:0000256" key="3">
    <source>
        <dbReference type="ARBA" id="ARBA00022741"/>
    </source>
</evidence>
<feature type="region of interest" description="Disordered" evidence="8">
    <location>
        <begin position="257"/>
        <end position="291"/>
    </location>
</feature>
<comment type="subcellular location">
    <subcellularLocation>
        <location evidence="1">Nucleus</location>
    </subcellularLocation>
</comment>
<gene>
    <name evidence="9" type="ORF">PGLA1383_LOCUS26719</name>
</gene>
<protein>
    <recommendedName>
        <fullName evidence="11">Cell cycle checkpoint protein RAD17</fullName>
    </recommendedName>
</protein>
<evidence type="ECO:0000313" key="9">
    <source>
        <dbReference type="EMBL" id="CAE8608892.1"/>
    </source>
</evidence>
<dbReference type="SUPFAM" id="SSF52540">
    <property type="entry name" value="P-loop containing nucleoside triphosphate hydrolases"/>
    <property type="match status" value="1"/>
</dbReference>
<evidence type="ECO:0000256" key="1">
    <source>
        <dbReference type="ARBA" id="ARBA00004123"/>
    </source>
</evidence>
<dbReference type="GO" id="GO:0006281">
    <property type="term" value="P:DNA repair"/>
    <property type="evidence" value="ECO:0007669"/>
    <property type="project" value="InterPro"/>
</dbReference>
<evidence type="ECO:0000256" key="8">
    <source>
        <dbReference type="SAM" id="MobiDB-lite"/>
    </source>
</evidence>